<protein>
    <recommendedName>
        <fullName evidence="8">Dehydrogenase/reductase SDR family member 6</fullName>
        <ecNumber evidence="6">1.1.1.104</ecNumber>
        <ecNumber evidence="7">1.1.1.30</ecNumber>
    </recommendedName>
    <alternativeName>
        <fullName evidence="12">(R)-beta-hydroxybutyrate dehydrogenase</fullName>
    </alternativeName>
    <alternativeName>
        <fullName evidence="10">3-hydroxybutyrate dehydrogenase type 2</fullName>
    </alternativeName>
    <alternativeName>
        <fullName evidence="13">4-oxo-L-proline reductase</fullName>
    </alternativeName>
    <alternativeName>
        <fullName evidence="11">Oxidoreductase UCPA</fullName>
    </alternativeName>
    <alternativeName>
        <fullName evidence="9">Short chain dehydrogenase/reductase family 15C member 1</fullName>
    </alternativeName>
</protein>
<dbReference type="FunFam" id="3.40.50.720:FF:000084">
    <property type="entry name" value="Short-chain dehydrogenase reductase"/>
    <property type="match status" value="1"/>
</dbReference>
<organism evidence="15 16">
    <name type="scientific">Hyalella azteca</name>
    <name type="common">Amphipod</name>
    <dbReference type="NCBI Taxonomy" id="294128"/>
    <lineage>
        <taxon>Eukaryota</taxon>
        <taxon>Metazoa</taxon>
        <taxon>Ecdysozoa</taxon>
        <taxon>Arthropoda</taxon>
        <taxon>Crustacea</taxon>
        <taxon>Multicrustacea</taxon>
        <taxon>Malacostraca</taxon>
        <taxon>Eumalacostraca</taxon>
        <taxon>Peracarida</taxon>
        <taxon>Amphipoda</taxon>
        <taxon>Senticaudata</taxon>
        <taxon>Talitrida</taxon>
        <taxon>Talitroidea</taxon>
        <taxon>Hyalellidae</taxon>
        <taxon>Hyalella</taxon>
    </lineage>
</organism>
<evidence type="ECO:0000256" key="2">
    <source>
        <dbReference type="ARBA" id="ARBA00006484"/>
    </source>
</evidence>
<dbReference type="AlphaFoldDB" id="A0A8B7NIQ5"/>
<evidence type="ECO:0000256" key="12">
    <source>
        <dbReference type="ARBA" id="ARBA00043083"/>
    </source>
</evidence>
<evidence type="ECO:0000256" key="13">
    <source>
        <dbReference type="ARBA" id="ARBA00043199"/>
    </source>
</evidence>
<evidence type="ECO:0000256" key="10">
    <source>
        <dbReference type="ARBA" id="ARBA00042309"/>
    </source>
</evidence>
<dbReference type="EC" id="1.1.1.104" evidence="6"/>
<gene>
    <name evidence="16" type="primary">LOC108670283</name>
</gene>
<comment type="catalytic activity">
    <reaction evidence="14">
        <text>(R)-3-hydroxybutanoate + NAD(+) = acetoacetate + NADH + H(+)</text>
        <dbReference type="Rhea" id="RHEA:20521"/>
        <dbReference type="ChEBI" id="CHEBI:10983"/>
        <dbReference type="ChEBI" id="CHEBI:13705"/>
        <dbReference type="ChEBI" id="CHEBI:15378"/>
        <dbReference type="ChEBI" id="CHEBI:57540"/>
        <dbReference type="ChEBI" id="CHEBI:57945"/>
        <dbReference type="EC" id="1.1.1.30"/>
    </reaction>
</comment>
<accession>A0A8B7NIQ5</accession>
<evidence type="ECO:0000256" key="8">
    <source>
        <dbReference type="ARBA" id="ARBA00039194"/>
    </source>
</evidence>
<evidence type="ECO:0000313" key="16">
    <source>
        <dbReference type="RefSeq" id="XP_018013231.1"/>
    </source>
</evidence>
<dbReference type="InterPro" id="IPR002347">
    <property type="entry name" value="SDR_fam"/>
</dbReference>
<evidence type="ECO:0000256" key="9">
    <source>
        <dbReference type="ARBA" id="ARBA00041727"/>
    </source>
</evidence>
<keyword evidence="3" id="KW-0560">Oxidoreductase</keyword>
<dbReference type="PANTHER" id="PTHR43477:SF4">
    <property type="entry name" value="DEHYDROGENASE_REDUCTASE SDR FAMILY MEMBER 6"/>
    <property type="match status" value="1"/>
</dbReference>
<sequence length="252" mass="26852">MSSFPPGRLAGKRCVVTGAAQGIALAATKAFLREGAQVMAVDVNKDKLDAMSDAPGLTRRVLDVRDREGVMKLAQDYQGVNVLFNCAGYVHIGTIMESSLEDWEKSFDVNVTSMLHFIHAFVPQMRAAGGGSVINMASVVSHLGAVPQRGVYGATKAAVVGLTKGLATEEIRNNIRVNAVCPGPVATEAFQDRAGSEENVDTEVRKKVCERLLGRLPTAEELTGLLVYLASDESWNQTGSVVTCDGGFSCVF</sequence>
<dbReference type="InterPro" id="IPR036291">
    <property type="entry name" value="NAD(P)-bd_dom_sf"/>
</dbReference>
<dbReference type="KEGG" id="hazt:108670283"/>
<evidence type="ECO:0000256" key="3">
    <source>
        <dbReference type="ARBA" id="ARBA00023002"/>
    </source>
</evidence>
<dbReference type="PRINTS" id="PR00081">
    <property type="entry name" value="GDHRDH"/>
</dbReference>
<keyword evidence="4" id="KW-0520">NAD</keyword>
<dbReference type="InterPro" id="IPR020904">
    <property type="entry name" value="Sc_DH/Rdtase_CS"/>
</dbReference>
<evidence type="ECO:0000256" key="6">
    <source>
        <dbReference type="ARBA" id="ARBA00038956"/>
    </source>
</evidence>
<dbReference type="Gene3D" id="3.40.50.720">
    <property type="entry name" value="NAD(P)-binding Rossmann-like Domain"/>
    <property type="match status" value="1"/>
</dbReference>
<dbReference type="PROSITE" id="PS00061">
    <property type="entry name" value="ADH_SHORT"/>
    <property type="match status" value="1"/>
</dbReference>
<evidence type="ECO:0000256" key="14">
    <source>
        <dbReference type="ARBA" id="ARBA00049550"/>
    </source>
</evidence>
<proteinExistence type="inferred from homology"/>
<keyword evidence="15" id="KW-1185">Reference proteome</keyword>
<reference evidence="16" key="1">
    <citation type="submission" date="2025-08" db="UniProtKB">
        <authorList>
            <consortium name="RefSeq"/>
        </authorList>
    </citation>
    <scope>IDENTIFICATION</scope>
    <source>
        <tissue evidence="16">Whole organism</tissue>
    </source>
</reference>
<dbReference type="PANTHER" id="PTHR43477">
    <property type="entry name" value="DIHYDROANTICAPSIN 7-DEHYDROGENASE"/>
    <property type="match status" value="1"/>
</dbReference>
<comment type="pathway">
    <text evidence="5">Amino-acid metabolism.</text>
</comment>
<dbReference type="Pfam" id="PF13561">
    <property type="entry name" value="adh_short_C2"/>
    <property type="match status" value="1"/>
</dbReference>
<dbReference type="Proteomes" id="UP000694843">
    <property type="component" value="Unplaced"/>
</dbReference>
<name>A0A8B7NIQ5_HYAAZ</name>
<dbReference type="GO" id="GO:0016617">
    <property type="term" value="F:4-oxoproline reductase activity"/>
    <property type="evidence" value="ECO:0007669"/>
    <property type="project" value="UniProtKB-EC"/>
</dbReference>
<dbReference type="GO" id="GO:0003858">
    <property type="term" value="F:3-hydroxybutyrate dehydrogenase activity"/>
    <property type="evidence" value="ECO:0007669"/>
    <property type="project" value="UniProtKB-EC"/>
</dbReference>
<dbReference type="EC" id="1.1.1.30" evidence="7"/>
<dbReference type="GeneID" id="108670283"/>
<evidence type="ECO:0000256" key="11">
    <source>
        <dbReference type="ARBA" id="ARBA00042565"/>
    </source>
</evidence>
<dbReference type="InterPro" id="IPR051122">
    <property type="entry name" value="SDR_DHRS6-like"/>
</dbReference>
<comment type="similarity">
    <text evidence="2">Belongs to the short-chain dehydrogenases/reductases (SDR) family.</text>
</comment>
<evidence type="ECO:0000313" key="15">
    <source>
        <dbReference type="Proteomes" id="UP000694843"/>
    </source>
</evidence>
<dbReference type="PRINTS" id="PR00080">
    <property type="entry name" value="SDRFAMILY"/>
</dbReference>
<dbReference type="OrthoDB" id="1888931at2759"/>
<dbReference type="OMA" id="YMTGTDF"/>
<evidence type="ECO:0000256" key="4">
    <source>
        <dbReference type="ARBA" id="ARBA00023027"/>
    </source>
</evidence>
<dbReference type="RefSeq" id="XP_018013231.1">
    <property type="nucleotide sequence ID" value="XM_018157742.2"/>
</dbReference>
<evidence type="ECO:0000256" key="7">
    <source>
        <dbReference type="ARBA" id="ARBA00038959"/>
    </source>
</evidence>
<comment type="pathway">
    <text evidence="1">Siderophore biosynthesis.</text>
</comment>
<evidence type="ECO:0000256" key="5">
    <source>
        <dbReference type="ARBA" id="ARBA00034698"/>
    </source>
</evidence>
<dbReference type="SUPFAM" id="SSF51735">
    <property type="entry name" value="NAD(P)-binding Rossmann-fold domains"/>
    <property type="match status" value="1"/>
</dbReference>
<evidence type="ECO:0000256" key="1">
    <source>
        <dbReference type="ARBA" id="ARBA00004924"/>
    </source>
</evidence>